<organism evidence="1">
    <name type="scientific">human gut metagenome</name>
    <dbReference type="NCBI Taxonomy" id="408170"/>
    <lineage>
        <taxon>unclassified sequences</taxon>
        <taxon>metagenomes</taxon>
        <taxon>organismal metagenomes</taxon>
    </lineage>
</organism>
<sequence>VVLDPGQAQQVALARIVLMDPATLILDEATSLLDPGSARSAERALDAVLAGRTVIAIAHRLDTAAADRVAVVIDGRIVELGSHDELVA</sequence>
<dbReference type="PANTHER" id="PTHR43394:SF1">
    <property type="entry name" value="ATP-BINDING CASSETTE SUB-FAMILY B MEMBER 10, MITOCHONDRIAL"/>
    <property type="match status" value="1"/>
</dbReference>
<dbReference type="InterPro" id="IPR027417">
    <property type="entry name" value="P-loop_NTPase"/>
</dbReference>
<dbReference type="Gene3D" id="3.40.50.300">
    <property type="entry name" value="P-loop containing nucleotide triphosphate hydrolases"/>
    <property type="match status" value="1"/>
</dbReference>
<proteinExistence type="predicted"/>
<dbReference type="PANTHER" id="PTHR43394">
    <property type="entry name" value="ATP-DEPENDENT PERMEASE MDL1, MITOCHONDRIAL"/>
    <property type="match status" value="1"/>
</dbReference>
<accession>W1YJ04</accession>
<keyword evidence="1" id="KW-0547">Nucleotide-binding</keyword>
<dbReference type="InterPro" id="IPR039421">
    <property type="entry name" value="Type_1_exporter"/>
</dbReference>
<reference evidence="1" key="1">
    <citation type="submission" date="2013-12" db="EMBL/GenBank/DDBJ databases">
        <title>A Varibaculum cambriense genome reconstructed from a premature infant gut community with otherwise low bacterial novelty that shifts toward anaerobic metabolism during the third week of life.</title>
        <authorList>
            <person name="Brown C.T."/>
            <person name="Sharon I."/>
            <person name="Thomas B.C."/>
            <person name="Castelle C.J."/>
            <person name="Morowitz M.J."/>
            <person name="Banfield J.F."/>
        </authorList>
    </citation>
    <scope>NUCLEOTIDE SEQUENCE</scope>
</reference>
<protein>
    <submittedName>
        <fullName evidence="1">ABC superfamily ATP binding cassette transporter ATP-binding and permease protein</fullName>
    </submittedName>
</protein>
<dbReference type="SUPFAM" id="SSF52540">
    <property type="entry name" value="P-loop containing nucleoside triphosphate hydrolases"/>
    <property type="match status" value="1"/>
</dbReference>
<dbReference type="GO" id="GO:0005524">
    <property type="term" value="F:ATP binding"/>
    <property type="evidence" value="ECO:0007669"/>
    <property type="project" value="UniProtKB-KW"/>
</dbReference>
<feature type="non-terminal residue" evidence="1">
    <location>
        <position position="88"/>
    </location>
</feature>
<evidence type="ECO:0000313" key="1">
    <source>
        <dbReference type="EMBL" id="ETJ42311.1"/>
    </source>
</evidence>
<keyword evidence="1" id="KW-0067">ATP-binding</keyword>
<feature type="non-terminal residue" evidence="1">
    <location>
        <position position="1"/>
    </location>
</feature>
<dbReference type="AlphaFoldDB" id="W1YJ04"/>
<dbReference type="EMBL" id="AZMM01003723">
    <property type="protein sequence ID" value="ETJ42311.1"/>
    <property type="molecule type" value="Genomic_DNA"/>
</dbReference>
<dbReference type="GO" id="GO:0015421">
    <property type="term" value="F:ABC-type oligopeptide transporter activity"/>
    <property type="evidence" value="ECO:0007669"/>
    <property type="project" value="TreeGrafter"/>
</dbReference>
<name>W1YJ04_9ZZZZ</name>
<gene>
    <name evidence="1" type="ORF">Q604_UNBC03723G0001</name>
</gene>
<comment type="caution">
    <text evidence="1">The sequence shown here is derived from an EMBL/GenBank/DDBJ whole genome shotgun (WGS) entry which is preliminary data.</text>
</comment>